<feature type="transmembrane region" description="Helical" evidence="1">
    <location>
        <begin position="79"/>
        <end position="97"/>
    </location>
</feature>
<keyword evidence="1" id="KW-1133">Transmembrane helix</keyword>
<dbReference type="Gene3D" id="1.20.1070.10">
    <property type="entry name" value="Rhodopsin 7-helix transmembrane proteins"/>
    <property type="match status" value="1"/>
</dbReference>
<accession>A0AAN9AAE3</accession>
<proteinExistence type="predicted"/>
<evidence type="ECO:0000313" key="3">
    <source>
        <dbReference type="Proteomes" id="UP001381693"/>
    </source>
</evidence>
<evidence type="ECO:0000256" key="1">
    <source>
        <dbReference type="SAM" id="Phobius"/>
    </source>
</evidence>
<keyword evidence="1" id="KW-0812">Transmembrane</keyword>
<gene>
    <name evidence="2" type="ORF">SK128_002591</name>
</gene>
<comment type="caution">
    <text evidence="2">The sequence shown here is derived from an EMBL/GenBank/DDBJ whole genome shotgun (WGS) entry which is preliminary data.</text>
</comment>
<dbReference type="EMBL" id="JAXCGZ010005839">
    <property type="protein sequence ID" value="KAK7080633.1"/>
    <property type="molecule type" value="Genomic_DNA"/>
</dbReference>
<name>A0AAN9AAE3_HALRR</name>
<dbReference type="Proteomes" id="UP001381693">
    <property type="component" value="Unassembled WGS sequence"/>
</dbReference>
<organism evidence="2 3">
    <name type="scientific">Halocaridina rubra</name>
    <name type="common">Hawaiian red shrimp</name>
    <dbReference type="NCBI Taxonomy" id="373956"/>
    <lineage>
        <taxon>Eukaryota</taxon>
        <taxon>Metazoa</taxon>
        <taxon>Ecdysozoa</taxon>
        <taxon>Arthropoda</taxon>
        <taxon>Crustacea</taxon>
        <taxon>Multicrustacea</taxon>
        <taxon>Malacostraca</taxon>
        <taxon>Eumalacostraca</taxon>
        <taxon>Eucarida</taxon>
        <taxon>Decapoda</taxon>
        <taxon>Pleocyemata</taxon>
        <taxon>Caridea</taxon>
        <taxon>Atyoidea</taxon>
        <taxon>Atyidae</taxon>
        <taxon>Halocaridina</taxon>
    </lineage>
</organism>
<feature type="transmembrane region" description="Helical" evidence="1">
    <location>
        <begin position="35"/>
        <end position="58"/>
    </location>
</feature>
<evidence type="ECO:0000313" key="2">
    <source>
        <dbReference type="EMBL" id="KAK7080633.1"/>
    </source>
</evidence>
<dbReference type="SUPFAM" id="SSF81321">
    <property type="entry name" value="Family A G protein-coupled receptor-like"/>
    <property type="match status" value="1"/>
</dbReference>
<keyword evidence="1" id="KW-0472">Membrane</keyword>
<reference evidence="2 3" key="1">
    <citation type="submission" date="2023-11" db="EMBL/GenBank/DDBJ databases">
        <title>Halocaridina rubra genome assembly.</title>
        <authorList>
            <person name="Smith C."/>
        </authorList>
    </citation>
    <scope>NUCLEOTIDE SEQUENCE [LARGE SCALE GENOMIC DNA]</scope>
    <source>
        <strain evidence="2">EP-1</strain>
        <tissue evidence="2">Whole</tissue>
    </source>
</reference>
<sequence>MSQLAWFISSQLVEERPFGSASCMTGNYEPASIRITLSFVFNFTCVILTLATYIGIAITSKPSVIGSDRKQRNIITVKTGIIQSAFLLLTFLLPLVTRLLSYRGLISPQTLAQGNMIWINFSQCSVYPLITIISSSVLRRATSNIIKSLCQNISPNNSYRRRRKRKIEPMTETFSAADGSLVFTCQRDPHRAGNTIPSSELHLPEYTRPTDSSTVAVNTDTDAQYSGTIIFFPKEQPNETDFNIFRTKAGFKCWAPQGK</sequence>
<dbReference type="AlphaFoldDB" id="A0AAN9AAE3"/>
<protein>
    <submittedName>
        <fullName evidence="2">Uncharacterized protein</fullName>
    </submittedName>
</protein>
<feature type="transmembrane region" description="Helical" evidence="1">
    <location>
        <begin position="117"/>
        <end position="138"/>
    </location>
</feature>
<keyword evidence="3" id="KW-1185">Reference proteome</keyword>